<dbReference type="Gene3D" id="3.30.1950.10">
    <property type="entry name" value="wza like domain"/>
    <property type="match status" value="1"/>
</dbReference>
<dbReference type="PANTHER" id="PTHR33619">
    <property type="entry name" value="POLYSACCHARIDE EXPORT PROTEIN GFCE-RELATED"/>
    <property type="match status" value="1"/>
</dbReference>
<proteinExistence type="inferred from homology"/>
<dbReference type="GO" id="GO:0015159">
    <property type="term" value="F:polysaccharide transmembrane transporter activity"/>
    <property type="evidence" value="ECO:0007669"/>
    <property type="project" value="InterPro"/>
</dbReference>
<evidence type="ECO:0000259" key="15">
    <source>
        <dbReference type="Pfam" id="PF02563"/>
    </source>
</evidence>
<evidence type="ECO:0000256" key="4">
    <source>
        <dbReference type="ARBA" id="ARBA00022452"/>
    </source>
</evidence>
<keyword evidence="9" id="KW-0406">Ion transport</keyword>
<evidence type="ECO:0000256" key="9">
    <source>
        <dbReference type="ARBA" id="ARBA00023065"/>
    </source>
</evidence>
<dbReference type="InterPro" id="IPR054765">
    <property type="entry name" value="SLBB_dom"/>
</dbReference>
<gene>
    <name evidence="18" type="ORF">I5E68_19140</name>
</gene>
<dbReference type="GO" id="GO:0009279">
    <property type="term" value="C:cell outer membrane"/>
    <property type="evidence" value="ECO:0007669"/>
    <property type="project" value="UniProtKB-SubCell"/>
</dbReference>
<dbReference type="EMBL" id="JADZGI010000007">
    <property type="protein sequence ID" value="MBH0115064.1"/>
    <property type="molecule type" value="Genomic_DNA"/>
</dbReference>
<dbReference type="Proteomes" id="UP000617634">
    <property type="component" value="Unassembled WGS sequence"/>
</dbReference>
<dbReference type="InterPro" id="IPR019554">
    <property type="entry name" value="Soluble_ligand-bd"/>
</dbReference>
<keyword evidence="5" id="KW-0762">Sugar transport</keyword>
<evidence type="ECO:0000256" key="6">
    <source>
        <dbReference type="ARBA" id="ARBA00022692"/>
    </source>
</evidence>
<feature type="domain" description="Polysaccharide export protein N-terminal" evidence="15">
    <location>
        <begin position="103"/>
        <end position="196"/>
    </location>
</feature>
<keyword evidence="3" id="KW-0813">Transport</keyword>
<evidence type="ECO:0000313" key="18">
    <source>
        <dbReference type="EMBL" id="MBH0115064.1"/>
    </source>
</evidence>
<evidence type="ECO:0000256" key="14">
    <source>
        <dbReference type="ARBA" id="ARBA00023288"/>
    </source>
</evidence>
<keyword evidence="10" id="KW-0626">Porin</keyword>
<evidence type="ECO:0000256" key="13">
    <source>
        <dbReference type="ARBA" id="ARBA00023237"/>
    </source>
</evidence>
<reference evidence="18" key="1">
    <citation type="submission" date="2020-11" db="EMBL/GenBank/DDBJ databases">
        <title>Novosphingobium aureum sp. nov., a marine bacterium isolated from sediment of a salt flat.</title>
        <authorList>
            <person name="Yoo Y."/>
            <person name="Kim J.-J."/>
        </authorList>
    </citation>
    <scope>NUCLEOTIDE SEQUENCE</scope>
    <source>
        <strain evidence="18">YJ-S2-02</strain>
    </source>
</reference>
<evidence type="ECO:0000256" key="11">
    <source>
        <dbReference type="ARBA" id="ARBA00023136"/>
    </source>
</evidence>
<dbReference type="GO" id="GO:0015288">
    <property type="term" value="F:porin activity"/>
    <property type="evidence" value="ECO:0007669"/>
    <property type="project" value="UniProtKB-KW"/>
</dbReference>
<keyword evidence="12" id="KW-0564">Palmitate</keyword>
<name>A0A931HGS8_9SPHN</name>
<keyword evidence="13" id="KW-0998">Cell outer membrane</keyword>
<comment type="subcellular location">
    <subcellularLocation>
        <location evidence="1">Cell outer membrane</location>
        <topology evidence="1">Multi-pass membrane protein</topology>
    </subcellularLocation>
</comment>
<comment type="caution">
    <text evidence="18">The sequence shown here is derived from an EMBL/GenBank/DDBJ whole genome shotgun (WGS) entry which is preliminary data.</text>
</comment>
<dbReference type="PANTHER" id="PTHR33619:SF3">
    <property type="entry name" value="POLYSACCHARIDE EXPORT PROTEIN GFCE-RELATED"/>
    <property type="match status" value="1"/>
</dbReference>
<evidence type="ECO:0000259" key="17">
    <source>
        <dbReference type="Pfam" id="PF22461"/>
    </source>
</evidence>
<evidence type="ECO:0000256" key="5">
    <source>
        <dbReference type="ARBA" id="ARBA00022597"/>
    </source>
</evidence>
<evidence type="ECO:0000313" key="19">
    <source>
        <dbReference type="Proteomes" id="UP000617634"/>
    </source>
</evidence>
<evidence type="ECO:0000256" key="7">
    <source>
        <dbReference type="ARBA" id="ARBA00022729"/>
    </source>
</evidence>
<keyword evidence="19" id="KW-1185">Reference proteome</keyword>
<organism evidence="18 19">
    <name type="scientific">Novosphingobium aureum</name>
    <dbReference type="NCBI Taxonomy" id="2792964"/>
    <lineage>
        <taxon>Bacteria</taxon>
        <taxon>Pseudomonadati</taxon>
        <taxon>Pseudomonadota</taxon>
        <taxon>Alphaproteobacteria</taxon>
        <taxon>Sphingomonadales</taxon>
        <taxon>Sphingomonadaceae</taxon>
        <taxon>Novosphingobium</taxon>
    </lineage>
</organism>
<dbReference type="InterPro" id="IPR003715">
    <property type="entry name" value="Poly_export_N"/>
</dbReference>
<evidence type="ECO:0000259" key="16">
    <source>
        <dbReference type="Pfam" id="PF10531"/>
    </source>
</evidence>
<keyword evidence="14" id="KW-0449">Lipoprotein</keyword>
<accession>A0A931HGS8</accession>
<evidence type="ECO:0000256" key="3">
    <source>
        <dbReference type="ARBA" id="ARBA00022448"/>
    </source>
</evidence>
<protein>
    <submittedName>
        <fullName evidence="18">Polysaccharide export protein</fullName>
    </submittedName>
</protein>
<feature type="domain" description="SLBB" evidence="17">
    <location>
        <begin position="285"/>
        <end position="382"/>
    </location>
</feature>
<comment type="similarity">
    <text evidence="2">Belongs to the BexD/CtrA/VexA family.</text>
</comment>
<evidence type="ECO:0000256" key="10">
    <source>
        <dbReference type="ARBA" id="ARBA00023114"/>
    </source>
</evidence>
<dbReference type="Pfam" id="PF22461">
    <property type="entry name" value="SLBB_2"/>
    <property type="match status" value="1"/>
</dbReference>
<keyword evidence="6" id="KW-0812">Transmembrane</keyword>
<feature type="domain" description="Soluble ligand binding" evidence="16">
    <location>
        <begin position="204"/>
        <end position="251"/>
    </location>
</feature>
<dbReference type="InterPro" id="IPR049712">
    <property type="entry name" value="Poly_export"/>
</dbReference>
<keyword evidence="11" id="KW-0472">Membrane</keyword>
<keyword evidence="8" id="KW-0625">Polysaccharide transport</keyword>
<dbReference type="Pfam" id="PF10531">
    <property type="entry name" value="SLBB"/>
    <property type="match status" value="1"/>
</dbReference>
<dbReference type="AlphaFoldDB" id="A0A931HGS8"/>
<evidence type="ECO:0000256" key="8">
    <source>
        <dbReference type="ARBA" id="ARBA00023047"/>
    </source>
</evidence>
<keyword evidence="7" id="KW-0732">Signal</keyword>
<dbReference type="Pfam" id="PF02563">
    <property type="entry name" value="Poly_export"/>
    <property type="match status" value="1"/>
</dbReference>
<sequence length="411" mass="43381">MRRGAAPTVRKRVSLQSLHPRAVTALALVLASLLQAGCMSTSVGPSPSRVMATSDAGVMDGVRVIDLDVSPELLPPPRRWPQFSQAFPEREMAGGKPAQEQDAPGERVGIGDSLSITVIEAPPATLFGAGAMLTESGLAGAGSQALPERVVGRSGAVFVPFAGQVAVAGLTTEEIAQSIAARLSGKAHLPQVSVALVRNQASAVTVVGDVAEARRVPLTPGGERVLDAIAAAGGASQPVHETLVQITRGPRVVAMPLDTVIRDPAQNVRLRPGDVVSTFARRYSFTVLGAAAKSGEVPFEATGITLARALGRVSGLQDFRADPRGLFLFRWEEPDKRLADGRVLHRGDAGRIPVIYRIDMKDPATYFLAQNFEMRDGDLLYVANSGISEFRQFFAVIASTVLPVAAVRNGF</sequence>
<dbReference type="GO" id="GO:0006811">
    <property type="term" value="P:monoatomic ion transport"/>
    <property type="evidence" value="ECO:0007669"/>
    <property type="project" value="UniProtKB-KW"/>
</dbReference>
<evidence type="ECO:0000256" key="2">
    <source>
        <dbReference type="ARBA" id="ARBA00009450"/>
    </source>
</evidence>
<dbReference type="GO" id="GO:0046930">
    <property type="term" value="C:pore complex"/>
    <property type="evidence" value="ECO:0007669"/>
    <property type="project" value="UniProtKB-KW"/>
</dbReference>
<keyword evidence="4" id="KW-1134">Transmembrane beta strand</keyword>
<dbReference type="Gene3D" id="3.10.560.10">
    <property type="entry name" value="Outer membrane lipoprotein wza domain like"/>
    <property type="match status" value="2"/>
</dbReference>
<evidence type="ECO:0000256" key="1">
    <source>
        <dbReference type="ARBA" id="ARBA00004571"/>
    </source>
</evidence>
<evidence type="ECO:0000256" key="12">
    <source>
        <dbReference type="ARBA" id="ARBA00023139"/>
    </source>
</evidence>